<evidence type="ECO:0000259" key="8">
    <source>
        <dbReference type="Pfam" id="PF02687"/>
    </source>
</evidence>
<comment type="caution">
    <text evidence="10">The sequence shown here is derived from an EMBL/GenBank/DDBJ whole genome shotgun (WGS) entry which is preliminary data.</text>
</comment>
<feature type="transmembrane region" description="Helical" evidence="7">
    <location>
        <begin position="435"/>
        <end position="456"/>
    </location>
</feature>
<dbReference type="InterPro" id="IPR003838">
    <property type="entry name" value="ABC3_permease_C"/>
</dbReference>
<organism evidence="10 11">
    <name type="scientific">Methanocorpusculum vombati</name>
    <dbReference type="NCBI Taxonomy" id="3002864"/>
    <lineage>
        <taxon>Archaea</taxon>
        <taxon>Methanobacteriati</taxon>
        <taxon>Methanobacteriota</taxon>
        <taxon>Stenosarchaea group</taxon>
        <taxon>Methanomicrobia</taxon>
        <taxon>Methanomicrobiales</taxon>
        <taxon>Methanocorpusculaceae</taxon>
        <taxon>Methanocorpusculum</taxon>
    </lineage>
</organism>
<feature type="domain" description="MacB-like periplasmic core" evidence="9">
    <location>
        <begin position="21"/>
        <end position="284"/>
    </location>
</feature>
<dbReference type="PANTHER" id="PTHR30572:SF4">
    <property type="entry name" value="ABC TRANSPORTER PERMEASE YTRF"/>
    <property type="match status" value="1"/>
</dbReference>
<keyword evidence="5 7" id="KW-0472">Membrane</keyword>
<keyword evidence="11" id="KW-1185">Reference proteome</keyword>
<evidence type="ECO:0000256" key="5">
    <source>
        <dbReference type="ARBA" id="ARBA00023136"/>
    </source>
</evidence>
<dbReference type="RefSeq" id="WP_268923809.1">
    <property type="nucleotide sequence ID" value="NZ_JAPTGC010000033.1"/>
</dbReference>
<feature type="transmembrane region" description="Helical" evidence="7">
    <location>
        <begin position="21"/>
        <end position="45"/>
    </location>
</feature>
<dbReference type="Pfam" id="PF12704">
    <property type="entry name" value="MacB_PCD"/>
    <property type="match status" value="1"/>
</dbReference>
<dbReference type="EMBL" id="JAPTGC010000033">
    <property type="protein sequence ID" value="MCZ0863542.1"/>
    <property type="molecule type" value="Genomic_DNA"/>
</dbReference>
<sequence>MNPLIFFQLALRNLRLNKFRSILAILGITIGIIAIATTGMSGAILENSQFQSMNEIGESIYLQVNYTYLWNQYEESTNYYGVVGGMMVSTSVAAYDSGGYVQPKMEGITDKQIRELGKITTPYPVIPYKSTMSTFEVVEDEYSDKKRPQKDPNDFMSNYVNVYGIENKYLPSMFVLESGKYPKVKSEVLVGSKFAKKNEVTVGDELIFKVYKSGQQKNVKVKISGIMKNTGEGLMISSDNSVVGSDSWFKSNFNTYSMLTKGYESAVVVVKDVSAAPEMQEKIDGYLNEKGSRVDITNSSAATQPVKDIIASSSKEMMSMGAIALLVAAVGIFNVMLMSVTQRTHEIGILRSIGTKKRQVLTMFLCEAGIMSIVGSIIGGVLSLVFALFKARDMIAESAATLNPNAAMMQMMGLPVEQVQVSLADVLNYTFSANVLMYIPLGVAVGMTVGLLSALYPAWRAANMDPINALNEQ</sequence>
<proteinExistence type="inferred from homology"/>
<evidence type="ECO:0000313" key="11">
    <source>
        <dbReference type="Proteomes" id="UP001141336"/>
    </source>
</evidence>
<evidence type="ECO:0000256" key="6">
    <source>
        <dbReference type="ARBA" id="ARBA00038076"/>
    </source>
</evidence>
<evidence type="ECO:0000259" key="9">
    <source>
        <dbReference type="Pfam" id="PF12704"/>
    </source>
</evidence>
<keyword evidence="4 7" id="KW-1133">Transmembrane helix</keyword>
<evidence type="ECO:0000256" key="2">
    <source>
        <dbReference type="ARBA" id="ARBA00022475"/>
    </source>
</evidence>
<reference evidence="10" key="1">
    <citation type="submission" date="2022-12" db="EMBL/GenBank/DDBJ databases">
        <title>Isolation and characterisation of novel Methanocorpusculum spp. from native Australian herbivores indicates the genus is ancestrally host-associated.</title>
        <authorList>
            <person name="Volmer J.G."/>
            <person name="Soo R.M."/>
            <person name="Evans P.N."/>
            <person name="Hoedt E.C."/>
            <person name="Astorga Alsina A.L."/>
            <person name="Woodcroft B.J."/>
            <person name="Tyson G.W."/>
            <person name="Hugenholtz P."/>
            <person name="Morrison M."/>
        </authorList>
    </citation>
    <scope>NUCLEOTIDE SEQUENCE</scope>
    <source>
        <strain evidence="10">CW153</strain>
    </source>
</reference>
<evidence type="ECO:0000256" key="3">
    <source>
        <dbReference type="ARBA" id="ARBA00022692"/>
    </source>
</evidence>
<evidence type="ECO:0000256" key="4">
    <source>
        <dbReference type="ARBA" id="ARBA00022989"/>
    </source>
</evidence>
<accession>A0ABT4IP62</accession>
<evidence type="ECO:0000256" key="7">
    <source>
        <dbReference type="SAM" id="Phobius"/>
    </source>
</evidence>
<dbReference type="InterPro" id="IPR050250">
    <property type="entry name" value="Macrolide_Exporter_MacB"/>
</dbReference>
<feature type="domain" description="ABC3 transporter permease C-terminal" evidence="8">
    <location>
        <begin position="319"/>
        <end position="466"/>
    </location>
</feature>
<comment type="subcellular location">
    <subcellularLocation>
        <location evidence="1">Cell membrane</location>
        <topology evidence="1">Multi-pass membrane protein</topology>
    </subcellularLocation>
</comment>
<evidence type="ECO:0000313" key="10">
    <source>
        <dbReference type="EMBL" id="MCZ0863542.1"/>
    </source>
</evidence>
<dbReference type="PANTHER" id="PTHR30572">
    <property type="entry name" value="MEMBRANE COMPONENT OF TRANSPORTER-RELATED"/>
    <property type="match status" value="1"/>
</dbReference>
<feature type="transmembrane region" description="Helical" evidence="7">
    <location>
        <begin position="361"/>
        <end position="389"/>
    </location>
</feature>
<dbReference type="Pfam" id="PF02687">
    <property type="entry name" value="FtsX"/>
    <property type="match status" value="1"/>
</dbReference>
<feature type="transmembrane region" description="Helical" evidence="7">
    <location>
        <begin position="317"/>
        <end position="340"/>
    </location>
</feature>
<evidence type="ECO:0000256" key="1">
    <source>
        <dbReference type="ARBA" id="ARBA00004651"/>
    </source>
</evidence>
<keyword evidence="2" id="KW-1003">Cell membrane</keyword>
<gene>
    <name evidence="10" type="ORF">O0S09_09850</name>
</gene>
<comment type="similarity">
    <text evidence="6">Belongs to the ABC-4 integral membrane protein family.</text>
</comment>
<protein>
    <submittedName>
        <fullName evidence="10">ABC transporter permease</fullName>
    </submittedName>
</protein>
<name>A0ABT4IP62_9EURY</name>
<dbReference type="Proteomes" id="UP001141336">
    <property type="component" value="Unassembled WGS sequence"/>
</dbReference>
<dbReference type="InterPro" id="IPR025857">
    <property type="entry name" value="MacB_PCD"/>
</dbReference>
<keyword evidence="3 7" id="KW-0812">Transmembrane</keyword>